<protein>
    <submittedName>
        <fullName evidence="5">Acyl-coenzyme A thioesterase 1</fullName>
    </submittedName>
</protein>
<keyword evidence="6" id="KW-1185">Reference proteome</keyword>
<dbReference type="Gene3D" id="3.40.50.1820">
    <property type="entry name" value="alpha/beta hydrolase"/>
    <property type="match status" value="1"/>
</dbReference>
<evidence type="ECO:0000313" key="6">
    <source>
        <dbReference type="Proteomes" id="UP000694557"/>
    </source>
</evidence>
<feature type="active site" description="Charge relay system" evidence="2">
    <location>
        <position position="230"/>
    </location>
</feature>
<dbReference type="AlphaFoldDB" id="A0A8C7MF62"/>
<dbReference type="InterPro" id="IPR029058">
    <property type="entry name" value="AB_hydrolase_fold"/>
</dbReference>
<dbReference type="SUPFAM" id="SSF53474">
    <property type="entry name" value="alpha/beta-Hydrolases"/>
    <property type="match status" value="1"/>
</dbReference>
<dbReference type="GeneID" id="109908584"/>
<dbReference type="PANTHER" id="PTHR10824">
    <property type="entry name" value="ACYL-COENZYME A THIOESTERASE-RELATED"/>
    <property type="match status" value="1"/>
</dbReference>
<dbReference type="GO" id="GO:0047617">
    <property type="term" value="F:fatty acyl-CoA hydrolase activity"/>
    <property type="evidence" value="ECO:0007669"/>
    <property type="project" value="TreeGrafter"/>
</dbReference>
<evidence type="ECO:0000259" key="3">
    <source>
        <dbReference type="Pfam" id="PF04775"/>
    </source>
</evidence>
<evidence type="ECO:0000313" key="5">
    <source>
        <dbReference type="Ensembl" id="ENSOKIP00005049289.1"/>
    </source>
</evidence>
<dbReference type="GO" id="GO:0006637">
    <property type="term" value="P:acyl-CoA metabolic process"/>
    <property type="evidence" value="ECO:0007669"/>
    <property type="project" value="InterPro"/>
</dbReference>
<feature type="active site" description="Charge relay system" evidence="2">
    <location>
        <position position="324"/>
    </location>
</feature>
<dbReference type="InterPro" id="IPR042490">
    <property type="entry name" value="Thio_Ohase/BAAT_N"/>
</dbReference>
<sequence length="419" mass="45986">MSKVCLQILPNAKCLFDEPVQLKVDRLKPRQQVDLRAEVTDDKGIVFRSSATYEANCSGTIDLTTASSLGGSYTGVEPMGLLWSLKPNNLHTKFVKKVVSVPCLVNFSVHSKDSPGILAEVINERSLLAEGVRRIPVKEGKLRGVLFVPPEIGPHPAVLDLYTYGRGLSEARASLLANRGFVVFTVSLYGADDNPKNVTKIHLEYFEEAIQFLKNQPQVCGSGLGLLSLSKSGDLALSIATFLPGIAATVWINGCNANAMIPLHYKGTVIPPLMLDTKRVFATKSGALNVKYVINDPMAEDNQATLIPIERANGRFLFVAAEDDQNWDSCYFADQAMHQLKHHGKDNYESVFYPGAGHYLETPYMPFCPSSIHGVIGKPVAWGGVPRSHAAAEVDLWRRIQEFFRTNLANDSNLSKAKL</sequence>
<reference evidence="5" key="2">
    <citation type="submission" date="2025-09" db="UniProtKB">
        <authorList>
            <consortium name="Ensembl"/>
        </authorList>
    </citation>
    <scope>IDENTIFICATION</scope>
</reference>
<dbReference type="GO" id="GO:0006631">
    <property type="term" value="P:fatty acid metabolic process"/>
    <property type="evidence" value="ECO:0007669"/>
    <property type="project" value="TreeGrafter"/>
</dbReference>
<dbReference type="Pfam" id="PF08840">
    <property type="entry name" value="BAAT_C"/>
    <property type="match status" value="1"/>
</dbReference>
<organism evidence="5 6">
    <name type="scientific">Oncorhynchus kisutch</name>
    <name type="common">Coho salmon</name>
    <name type="synonym">Salmo kisutch</name>
    <dbReference type="NCBI Taxonomy" id="8019"/>
    <lineage>
        <taxon>Eukaryota</taxon>
        <taxon>Metazoa</taxon>
        <taxon>Chordata</taxon>
        <taxon>Craniata</taxon>
        <taxon>Vertebrata</taxon>
        <taxon>Euteleostomi</taxon>
        <taxon>Actinopterygii</taxon>
        <taxon>Neopterygii</taxon>
        <taxon>Teleostei</taxon>
        <taxon>Protacanthopterygii</taxon>
        <taxon>Salmoniformes</taxon>
        <taxon>Salmonidae</taxon>
        <taxon>Salmoninae</taxon>
        <taxon>Oncorhynchus</taxon>
    </lineage>
</organism>
<gene>
    <name evidence="5" type="primary">LOC109908584</name>
</gene>
<dbReference type="InterPro" id="IPR016662">
    <property type="entry name" value="Acyl-CoA_thioEstase_long-chain"/>
</dbReference>
<accession>A0A8C7MF62</accession>
<comment type="similarity">
    <text evidence="1">Belongs to the C/M/P thioester hydrolase family.</text>
</comment>
<dbReference type="RefSeq" id="XP_031649705.1">
    <property type="nucleotide sequence ID" value="XM_031793845.1"/>
</dbReference>
<proteinExistence type="inferred from homology"/>
<feature type="active site" description="Charge relay system" evidence="2">
    <location>
        <position position="358"/>
    </location>
</feature>
<dbReference type="GeneTree" id="ENSGT01010000222336"/>
<name>A0A8C7MF62_ONCKI</name>
<dbReference type="InterPro" id="IPR014940">
    <property type="entry name" value="BAAT_C"/>
</dbReference>
<dbReference type="Gene3D" id="2.60.40.2240">
    <property type="entry name" value="Acyl-CoA thioester hydrolase/BAAT N-terminal domain"/>
    <property type="match status" value="1"/>
</dbReference>
<dbReference type="Ensembl" id="ENSOKIT00005051948.1">
    <property type="protein sequence ID" value="ENSOKIP00005049289.1"/>
    <property type="gene ID" value="ENSOKIG00005020715.1"/>
</dbReference>
<dbReference type="FunFam" id="3.40.50.1820:FF:000024">
    <property type="entry name" value="acyl-coenzyme A thioesterase 4"/>
    <property type="match status" value="1"/>
</dbReference>
<feature type="domain" description="Acyl-CoA thioester hydrolase/bile acid-CoA amino acid N-acetyltransferase" evidence="3">
    <location>
        <begin position="17"/>
        <end position="139"/>
    </location>
</feature>
<reference evidence="5" key="1">
    <citation type="submission" date="2025-08" db="UniProtKB">
        <authorList>
            <consortium name="Ensembl"/>
        </authorList>
    </citation>
    <scope>IDENTIFICATION</scope>
</reference>
<evidence type="ECO:0000259" key="4">
    <source>
        <dbReference type="Pfam" id="PF08840"/>
    </source>
</evidence>
<evidence type="ECO:0000256" key="2">
    <source>
        <dbReference type="PIRSR" id="PIRSR016521-1"/>
    </source>
</evidence>
<dbReference type="Proteomes" id="UP000694557">
    <property type="component" value="Unassembled WGS sequence"/>
</dbReference>
<evidence type="ECO:0000256" key="1">
    <source>
        <dbReference type="ARBA" id="ARBA00006538"/>
    </source>
</evidence>
<dbReference type="PANTHER" id="PTHR10824:SF17">
    <property type="entry name" value="ACYL-COENZYME A THIOESTERASE 6"/>
    <property type="match status" value="1"/>
</dbReference>
<dbReference type="KEGG" id="oki:109908584"/>
<dbReference type="PIRSF" id="PIRSF016521">
    <property type="entry name" value="Acyl-CoA_hydro"/>
    <property type="match status" value="1"/>
</dbReference>
<dbReference type="Pfam" id="PF04775">
    <property type="entry name" value="Bile_Hydr_Trans"/>
    <property type="match status" value="1"/>
</dbReference>
<feature type="domain" description="BAAT/Acyl-CoA thioester hydrolase C-terminal" evidence="4">
    <location>
        <begin position="201"/>
        <end position="409"/>
    </location>
</feature>
<dbReference type="InterPro" id="IPR006862">
    <property type="entry name" value="Thio_Ohase/aa_AcTrfase"/>
</dbReference>